<evidence type="ECO:0008006" key="6">
    <source>
        <dbReference type="Google" id="ProtNLM"/>
    </source>
</evidence>
<gene>
    <name evidence="4" type="ORF">A2848_00940</name>
</gene>
<dbReference type="InterPro" id="IPR001296">
    <property type="entry name" value="Glyco_trans_1"/>
</dbReference>
<dbReference type="Proteomes" id="UP000176329">
    <property type="component" value="Unassembled WGS sequence"/>
</dbReference>
<dbReference type="PANTHER" id="PTHR46401">
    <property type="entry name" value="GLYCOSYLTRANSFERASE WBBK-RELATED"/>
    <property type="match status" value="1"/>
</dbReference>
<evidence type="ECO:0000259" key="3">
    <source>
        <dbReference type="Pfam" id="PF13439"/>
    </source>
</evidence>
<dbReference type="Gene3D" id="3.40.50.2000">
    <property type="entry name" value="Glycogen Phosphorylase B"/>
    <property type="match status" value="2"/>
</dbReference>
<name>A0A1F6LUH7_9BACT</name>
<dbReference type="Pfam" id="PF00534">
    <property type="entry name" value="Glycos_transf_1"/>
    <property type="match status" value="1"/>
</dbReference>
<dbReference type="CDD" id="cd03809">
    <property type="entry name" value="GT4_MtfB-like"/>
    <property type="match status" value="1"/>
</dbReference>
<evidence type="ECO:0000313" key="5">
    <source>
        <dbReference type="Proteomes" id="UP000176329"/>
    </source>
</evidence>
<evidence type="ECO:0000256" key="1">
    <source>
        <dbReference type="ARBA" id="ARBA00022679"/>
    </source>
</evidence>
<dbReference type="SUPFAM" id="SSF53756">
    <property type="entry name" value="UDP-Glycosyltransferase/glycogen phosphorylase"/>
    <property type="match status" value="1"/>
</dbReference>
<dbReference type="EMBL" id="MFPV01000008">
    <property type="protein sequence ID" value="OGH63008.1"/>
    <property type="molecule type" value="Genomic_DNA"/>
</dbReference>
<keyword evidence="1" id="KW-0808">Transferase</keyword>
<sequence length="365" mass="41722">MTIGFDARFMSVPGGIPRYCRELLCALTAQSPLTRFVVLVKKIPRDFPAPANIRWVETDIRWYGWREQILLGRLMNSIHDVDVWHIPHWNVPLTLRRPFVMTVHDFIFEEYPTHDSTVIARITFAVRLAAWRLIISSAISRARAVITVSSYVRERLIERFPAAALKSSVIHLGLSRLPKAQSPDTVIAQPFFLVVGNSYPHKNHELVFKMVHEHPELNAHWYIVTHRDRFSEAHELAVKKQHLDDRIHFLFDASDAELSWLYQNARALVHPSRAEGFGIPPLEALSFGKPIIVAKTTSLPEILGTEAVWISPDDSDELYFALSNVLKNTTTDADGEHAKSRQRHARQFSWQAAALSTQNIYKSVL</sequence>
<dbReference type="AlphaFoldDB" id="A0A1F6LUH7"/>
<proteinExistence type="predicted"/>
<organism evidence="4 5">
    <name type="scientific">Candidatus Magasanikbacteria bacterium RIFCSPHIGHO2_01_FULL_50_8</name>
    <dbReference type="NCBI Taxonomy" id="1798674"/>
    <lineage>
        <taxon>Bacteria</taxon>
        <taxon>Candidatus Magasanikiibacteriota</taxon>
    </lineage>
</organism>
<dbReference type="Pfam" id="PF13439">
    <property type="entry name" value="Glyco_transf_4"/>
    <property type="match status" value="1"/>
</dbReference>
<feature type="domain" description="Glycosyltransferase subfamily 4-like N-terminal" evidence="3">
    <location>
        <begin position="13"/>
        <end position="173"/>
    </location>
</feature>
<dbReference type="PANTHER" id="PTHR46401:SF2">
    <property type="entry name" value="GLYCOSYLTRANSFERASE WBBK-RELATED"/>
    <property type="match status" value="1"/>
</dbReference>
<dbReference type="InterPro" id="IPR028098">
    <property type="entry name" value="Glyco_trans_4-like_N"/>
</dbReference>
<comment type="caution">
    <text evidence="4">The sequence shown here is derived from an EMBL/GenBank/DDBJ whole genome shotgun (WGS) entry which is preliminary data.</text>
</comment>
<accession>A0A1F6LUH7</accession>
<feature type="domain" description="Glycosyl transferase family 1" evidence="2">
    <location>
        <begin position="189"/>
        <end position="331"/>
    </location>
</feature>
<protein>
    <recommendedName>
        <fullName evidence="6">Glycosyl transferase family 1 domain-containing protein</fullName>
    </recommendedName>
</protein>
<evidence type="ECO:0000259" key="2">
    <source>
        <dbReference type="Pfam" id="PF00534"/>
    </source>
</evidence>
<dbReference type="GO" id="GO:0016757">
    <property type="term" value="F:glycosyltransferase activity"/>
    <property type="evidence" value="ECO:0007669"/>
    <property type="project" value="InterPro"/>
</dbReference>
<dbReference type="GO" id="GO:0009103">
    <property type="term" value="P:lipopolysaccharide biosynthetic process"/>
    <property type="evidence" value="ECO:0007669"/>
    <property type="project" value="TreeGrafter"/>
</dbReference>
<evidence type="ECO:0000313" key="4">
    <source>
        <dbReference type="EMBL" id="OGH63008.1"/>
    </source>
</evidence>
<reference evidence="4 5" key="1">
    <citation type="journal article" date="2016" name="Nat. Commun.">
        <title>Thousands of microbial genomes shed light on interconnected biogeochemical processes in an aquifer system.</title>
        <authorList>
            <person name="Anantharaman K."/>
            <person name="Brown C.T."/>
            <person name="Hug L.A."/>
            <person name="Sharon I."/>
            <person name="Castelle C.J."/>
            <person name="Probst A.J."/>
            <person name="Thomas B.C."/>
            <person name="Singh A."/>
            <person name="Wilkins M.J."/>
            <person name="Karaoz U."/>
            <person name="Brodie E.L."/>
            <person name="Williams K.H."/>
            <person name="Hubbard S.S."/>
            <person name="Banfield J.F."/>
        </authorList>
    </citation>
    <scope>NUCLEOTIDE SEQUENCE [LARGE SCALE GENOMIC DNA]</scope>
</reference>